<proteinExistence type="predicted"/>
<accession>A0A9P0QS91</accession>
<name>A0A9P0QS91_9ASCO</name>
<organism evidence="1 2">
    <name type="scientific">[Candida] railenensis</name>
    <dbReference type="NCBI Taxonomy" id="45579"/>
    <lineage>
        <taxon>Eukaryota</taxon>
        <taxon>Fungi</taxon>
        <taxon>Dikarya</taxon>
        <taxon>Ascomycota</taxon>
        <taxon>Saccharomycotina</taxon>
        <taxon>Pichiomycetes</taxon>
        <taxon>Debaryomycetaceae</taxon>
        <taxon>Kurtzmaniella</taxon>
    </lineage>
</organism>
<keyword evidence="2" id="KW-1185">Reference proteome</keyword>
<evidence type="ECO:0000313" key="1">
    <source>
        <dbReference type="EMBL" id="CAH2354562.1"/>
    </source>
</evidence>
<evidence type="ECO:0000313" key="2">
    <source>
        <dbReference type="Proteomes" id="UP000837801"/>
    </source>
</evidence>
<reference evidence="1" key="1">
    <citation type="submission" date="2022-03" db="EMBL/GenBank/DDBJ databases">
        <authorList>
            <person name="Legras J.-L."/>
            <person name="Devillers H."/>
            <person name="Grondin C."/>
        </authorList>
    </citation>
    <scope>NUCLEOTIDE SEQUENCE</scope>
    <source>
        <strain evidence="1">CLIB 1423</strain>
    </source>
</reference>
<dbReference type="EMBL" id="CAKXYY010000017">
    <property type="protein sequence ID" value="CAH2354562.1"/>
    <property type="molecule type" value="Genomic_DNA"/>
</dbReference>
<gene>
    <name evidence="1" type="ORF">CLIB1423_17S01948</name>
</gene>
<sequence length="125" mass="14013">MHWKYAMSESIGARTGNHQAPASYSTVFPVSFSHVHLSVNVSSLYLAYHQAYVSFTTISSENIQVHFSSFRYWPFLCTPRFTSVLLTPSAVKVYSSFIVRDSAPSIVAPSSIVRVFTKSKYFGSQ</sequence>
<dbReference type="AlphaFoldDB" id="A0A9P0QS91"/>
<dbReference type="Proteomes" id="UP000837801">
    <property type="component" value="Unassembled WGS sequence"/>
</dbReference>
<comment type="caution">
    <text evidence="1">The sequence shown here is derived from an EMBL/GenBank/DDBJ whole genome shotgun (WGS) entry which is preliminary data.</text>
</comment>
<protein>
    <submittedName>
        <fullName evidence="1">Uncharacterized protein</fullName>
    </submittedName>
</protein>